<comment type="caution">
    <text evidence="1">The sequence shown here is derived from an EMBL/GenBank/DDBJ whole genome shotgun (WGS) entry which is preliminary data.</text>
</comment>
<sequence>MAVPYTAGRPCVHHRVCGPRNAVRGDRTKDLQGPVRRDFADREGCVENHGLTRRYRAPAGRR</sequence>
<protein>
    <submittedName>
        <fullName evidence="1">Uncharacterized protein</fullName>
    </submittedName>
</protein>
<dbReference type="AlphaFoldDB" id="A0A101PQJ4"/>
<name>A0A101PQJ4_STRCK</name>
<accession>A0A101PQJ4</accession>
<keyword evidence="2" id="KW-1185">Reference proteome</keyword>
<dbReference type="EMBL" id="LMWP01000069">
    <property type="protein sequence ID" value="KUN15842.1"/>
    <property type="molecule type" value="Genomic_DNA"/>
</dbReference>
<reference evidence="1 2" key="1">
    <citation type="submission" date="2015-10" db="EMBL/GenBank/DDBJ databases">
        <title>Draft genome sequence of Streptomyces corchorusii DSM 40340, type strain for the species Streptomyces corchorusii.</title>
        <authorList>
            <person name="Ruckert C."/>
            <person name="Winkler A."/>
            <person name="Kalinowski J."/>
            <person name="Kampfer P."/>
            <person name="Glaeser S."/>
        </authorList>
    </citation>
    <scope>NUCLEOTIDE SEQUENCE [LARGE SCALE GENOMIC DNA]</scope>
    <source>
        <strain evidence="1 2">DSM 40340</strain>
    </source>
</reference>
<dbReference type="Proteomes" id="UP000053398">
    <property type="component" value="Unassembled WGS sequence"/>
</dbReference>
<gene>
    <name evidence="1" type="ORF">AQJ11_42330</name>
</gene>
<evidence type="ECO:0000313" key="1">
    <source>
        <dbReference type="EMBL" id="KUN15842.1"/>
    </source>
</evidence>
<organism evidence="1 2">
    <name type="scientific">Streptomyces corchorusii</name>
    <name type="common">Streptomyces chibaensis</name>
    <dbReference type="NCBI Taxonomy" id="1903"/>
    <lineage>
        <taxon>Bacteria</taxon>
        <taxon>Bacillati</taxon>
        <taxon>Actinomycetota</taxon>
        <taxon>Actinomycetes</taxon>
        <taxon>Kitasatosporales</taxon>
        <taxon>Streptomycetaceae</taxon>
        <taxon>Streptomyces</taxon>
    </lineage>
</organism>
<evidence type="ECO:0000313" key="2">
    <source>
        <dbReference type="Proteomes" id="UP000053398"/>
    </source>
</evidence>
<proteinExistence type="predicted"/>